<organism evidence="3 4">
    <name type="scientific">Tritrichomonas musculus</name>
    <dbReference type="NCBI Taxonomy" id="1915356"/>
    <lineage>
        <taxon>Eukaryota</taxon>
        <taxon>Metamonada</taxon>
        <taxon>Parabasalia</taxon>
        <taxon>Tritrichomonadida</taxon>
        <taxon>Tritrichomonadidae</taxon>
        <taxon>Tritrichomonas</taxon>
    </lineage>
</organism>
<dbReference type="InterPro" id="IPR032914">
    <property type="entry name" value="Vam6/VPS39/TRAP1"/>
</dbReference>
<sequence>MELTPHTIQQPEGIDISLIKGCCYFKNTIYLAYPAGFFFPLIYNSDSSGAPYEPPQEKYQLFQVSKEEKERERKEKLERERKGKKKEKGEDDEEVLGYEIRNMFSIQTPHLMILHYYKTIQTEKGAEERPSRVVVISPSMEQEDMNDKASFLSEECSLVATSFVEERREEQDSESRVIYPYLVVANGRKFMAYQCNGDEKNQAASDFFHKKMDKEYDTGSEIQAIGISKNAVCFYANNKYRTYWFENKDIAEVSQGFVTAPFVLPLTDNNFIIGNPKAMIISDKLGEKPSSLPYNKGYENIIPDDRPHDFMLYQGRLYQYFEQALLVGIVEPKMPTNAPSPFKLVNVPKIKYGCQRYDNADLFFITDDEMLTLGGVSYGSRLASKALDCGIDVALTCVQRIVDPADQMDVVVDMFKDLWVRDPDPPAQQNLMDQIQKEVAGEERKVEDRIKEKYKNAKLYAIKLVSNVLWRDDVREILSLFPVIMLSIPLEKRKRLDGCQPLENPSQEILSELGKFLLFTSENYKISNDGALSSQLSVLDTSLFEFYAMFHKTRELDSFMREPNSIDLQLVGKFFQQNKKPMRLYPALAIYNTRTDKPQEALSIWKTLDARDPTHTNKWAYEASYTLREIANNKIVGKHLAWVKDRDVSAAVNAFLYPKADVEFAEDWIKNNCENYLAKFYDYLTTQTDTPPKQTLIESAIDKFCKLLDEMSKPKSFDVHKLTYNEAALQYEGTPPRETIDLYANELANKIARIIRSIPNPKDYKECFDKNISVIKDTIKSSGNQHRWLLFEFYQISENYEMAMNDIFVGRPDFKELEEFCRNSPHPDVAFDFAFNRMRQDGKDILANNADFLIRNIEWVNMVNMLDWIPDETSLNQVDNIIQVASNFLIQKERFLELKNHIAKSMKKEADYKLVQARLRNVEIQHQTVCNACHRPVGNGWVAVAPDNRVYHISCKPKLPPRK</sequence>
<evidence type="ECO:0000256" key="1">
    <source>
        <dbReference type="SAM" id="MobiDB-lite"/>
    </source>
</evidence>
<dbReference type="PANTHER" id="PTHR12894:SF27">
    <property type="entry name" value="TRANSFORMING GROWTH FACTOR-BETA RECEPTOR-ASSOCIATED PROTEIN 1"/>
    <property type="match status" value="1"/>
</dbReference>
<dbReference type="Pfam" id="PF10367">
    <property type="entry name" value="zf-Vps39_C"/>
    <property type="match status" value="1"/>
</dbReference>
<evidence type="ECO:0000313" key="4">
    <source>
        <dbReference type="Proteomes" id="UP001470230"/>
    </source>
</evidence>
<dbReference type="InterPro" id="IPR019453">
    <property type="entry name" value="VPS39/TGFA1_Znf"/>
</dbReference>
<feature type="domain" description="Vacuolar sorting protein 39/Transforming growth factor beta receptor-associated zinc finger" evidence="2">
    <location>
        <begin position="920"/>
        <end position="956"/>
    </location>
</feature>
<feature type="compositionally biased region" description="Basic and acidic residues" evidence="1">
    <location>
        <begin position="65"/>
        <end position="81"/>
    </location>
</feature>
<reference evidence="3 4" key="1">
    <citation type="submission" date="2024-04" db="EMBL/GenBank/DDBJ databases">
        <title>Tritrichomonas musculus Genome.</title>
        <authorList>
            <person name="Alves-Ferreira E."/>
            <person name="Grigg M."/>
            <person name="Lorenzi H."/>
            <person name="Galac M."/>
        </authorList>
    </citation>
    <scope>NUCLEOTIDE SEQUENCE [LARGE SCALE GENOMIC DNA]</scope>
    <source>
        <strain evidence="3 4">EAF2021</strain>
    </source>
</reference>
<evidence type="ECO:0000313" key="3">
    <source>
        <dbReference type="EMBL" id="KAK8891673.1"/>
    </source>
</evidence>
<name>A0ABR2KL35_9EUKA</name>
<gene>
    <name evidence="3" type="ORF">M9Y10_028893</name>
</gene>
<dbReference type="PANTHER" id="PTHR12894">
    <property type="entry name" value="CNH DOMAIN CONTAINING"/>
    <property type="match status" value="1"/>
</dbReference>
<dbReference type="EMBL" id="JAPFFF010000004">
    <property type="protein sequence ID" value="KAK8891673.1"/>
    <property type="molecule type" value="Genomic_DNA"/>
</dbReference>
<feature type="region of interest" description="Disordered" evidence="1">
    <location>
        <begin position="64"/>
        <end position="92"/>
    </location>
</feature>
<dbReference type="Proteomes" id="UP001470230">
    <property type="component" value="Unassembled WGS sequence"/>
</dbReference>
<proteinExistence type="predicted"/>
<evidence type="ECO:0000259" key="2">
    <source>
        <dbReference type="Pfam" id="PF10367"/>
    </source>
</evidence>
<protein>
    <recommendedName>
        <fullName evidence="2">Vacuolar sorting protein 39/Transforming growth factor beta receptor-associated zinc finger domain-containing protein</fullName>
    </recommendedName>
</protein>
<keyword evidence="4" id="KW-1185">Reference proteome</keyword>
<accession>A0ABR2KL35</accession>
<comment type="caution">
    <text evidence="3">The sequence shown here is derived from an EMBL/GenBank/DDBJ whole genome shotgun (WGS) entry which is preliminary data.</text>
</comment>